<comment type="subcellular location">
    <subcellularLocation>
        <location evidence="1">Membrane</location>
        <topology evidence="1">Multi-pass membrane protein</topology>
    </subcellularLocation>
</comment>
<protein>
    <submittedName>
        <fullName evidence="7">Uncharacterized protein</fullName>
    </submittedName>
</protein>
<evidence type="ECO:0000256" key="6">
    <source>
        <dbReference type="SAM" id="Phobius"/>
    </source>
</evidence>
<dbReference type="OrthoDB" id="2624308at2759"/>
<dbReference type="AlphaFoldDB" id="A0A4U0XZN4"/>
<sequence length="1205" mass="135351">MISGFAFPDNTSSYLLLLAIGTFSLVFVSMFFLRVLPPQPTYSTLPDEEDRPPFIRKDSNELHRTRSGQRRYSGHSMDYEPNITGISLLPKPEFWQLFVMLGLLTGVGLMTINNIGNDAKALWSHYDDTASKDFIQKRQLMHVSILSFMSFCGRLLSGVGSDIVVKRLHGSRFWCLFASASIFLAAQICALRIENPNFLWAVSGLTGLAYGALFGVYPALVADAFGVEGLSLNWGCMILSPVLFGNIFNLTYGKIYDHHSTILPGGERDCPDGLNCYARSYWVTGGASVLGIGLSLWAIRHEHVQKSVNETSKTSQSTVTPAHVQSFSYGDDEHVPVKSRTWKPNASAWTSVWAPVKRTVSWKETDYFDGKRGFIQGYVHRRPNRQKFPTEFGAEHPLHELEKGIDNKEYRHRDYFGRVTYKKKDVLRYISPTEYVPKRMIVQCAPGARDTVCGDWLRVKIKGKIPPVLALSEWALRPSDRKLGLRSGEEKGKRSFWGVVQTCLRVFLVIIPTLVLLSLPLEKAWESSEFDDSYTDFPNFYWEYPKHARNRMDAAPLEDGDEKAEQEKVASTKLSSKVRLLRPRQLVVKTSDGPWTLDPNPHKSRPYVFISYTIDQFDTDLEWDFRTKNAKDKEQVEAANVARKHVEAMAEAMAAEEGVDAYWLDYICRAPNSDKETLTQDVHCMCDVIRGARPVCVILRDFSLENKRSWGERMWTLPEGLLSAKQELKFCMPLGPEEPPRLVDTSSSALVEASPAAAKGPLYRTQVLTKLDLTYDVWADKDVEDGENQPTRLLAEHFSNVLTLSRLELFAIALEALTNKKTSQLFAKADRAYALMGLLHKRIQLEDKDESLFEGLARLSLENDTDRLMERMVCMLPAKSFAKQNDDKLFLSLTERDQYNSQLWDIEPLCQVAGVGEDKELILDACRGISIRWKAFPQIKYKRSAGFKKLLAELVLRSGAAWAALGLALIARYAYRWSSNQTLLDAPPPGADVAQLANDVIGDQSLVIFGAFCLLGSFLLALAAPASVRRLYGGRVMQSAPWLVGFEGVMPIDSLEETIFGNDDDRLTYEPSSTVFAEREGVQSVDLAKHPNVAHPRFSERIGKEPAWVRCPGAAGDPRVSRLPKGHRLFTLVDTGALTVSIFSAVRPPSVALLCGREGGMLRTVLCHYERSNNCLYKETVVRMDSMTLNQAKVLSWVKLSLGNA</sequence>
<feature type="transmembrane region" description="Helical" evidence="6">
    <location>
        <begin position="94"/>
        <end position="112"/>
    </location>
</feature>
<feature type="transmembrane region" description="Helical" evidence="6">
    <location>
        <begin position="1006"/>
        <end position="1028"/>
    </location>
</feature>
<dbReference type="SUPFAM" id="SSF103473">
    <property type="entry name" value="MFS general substrate transporter"/>
    <property type="match status" value="1"/>
</dbReference>
<keyword evidence="4 6" id="KW-0472">Membrane</keyword>
<evidence type="ECO:0000256" key="5">
    <source>
        <dbReference type="SAM" id="MobiDB-lite"/>
    </source>
</evidence>
<dbReference type="PANTHER" id="PTHR21576:SF158">
    <property type="entry name" value="RIBOSOMAL RNA-PROCESSING PROTEIN 12-LIKE CONSERVED DOMAIN-CONTAINING PROTEIN"/>
    <property type="match status" value="1"/>
</dbReference>
<evidence type="ECO:0000313" key="7">
    <source>
        <dbReference type="EMBL" id="TKA80665.1"/>
    </source>
</evidence>
<keyword evidence="8" id="KW-1185">Reference proteome</keyword>
<dbReference type="GO" id="GO:0000329">
    <property type="term" value="C:fungal-type vacuole membrane"/>
    <property type="evidence" value="ECO:0007669"/>
    <property type="project" value="TreeGrafter"/>
</dbReference>
<evidence type="ECO:0000256" key="3">
    <source>
        <dbReference type="ARBA" id="ARBA00022989"/>
    </source>
</evidence>
<evidence type="ECO:0000256" key="1">
    <source>
        <dbReference type="ARBA" id="ARBA00004141"/>
    </source>
</evidence>
<dbReference type="PANTHER" id="PTHR21576">
    <property type="entry name" value="UNCHARACTERIZED NODULIN-LIKE PROTEIN"/>
    <property type="match status" value="1"/>
</dbReference>
<reference evidence="7 8" key="1">
    <citation type="submission" date="2017-03" db="EMBL/GenBank/DDBJ databases">
        <title>Genomes of endolithic fungi from Antarctica.</title>
        <authorList>
            <person name="Coleine C."/>
            <person name="Masonjones S."/>
            <person name="Stajich J.E."/>
        </authorList>
    </citation>
    <scope>NUCLEOTIDE SEQUENCE [LARGE SCALE GENOMIC DNA]</scope>
    <source>
        <strain evidence="7 8">CCFEE 5187</strain>
    </source>
</reference>
<organism evidence="7 8">
    <name type="scientific">Cryomyces minteri</name>
    <dbReference type="NCBI Taxonomy" id="331657"/>
    <lineage>
        <taxon>Eukaryota</taxon>
        <taxon>Fungi</taxon>
        <taxon>Dikarya</taxon>
        <taxon>Ascomycota</taxon>
        <taxon>Pezizomycotina</taxon>
        <taxon>Dothideomycetes</taxon>
        <taxon>Dothideomycetes incertae sedis</taxon>
        <taxon>Cryomyces</taxon>
    </lineage>
</organism>
<feature type="transmembrane region" description="Helical" evidence="6">
    <location>
        <begin position="198"/>
        <end position="220"/>
    </location>
</feature>
<evidence type="ECO:0000256" key="4">
    <source>
        <dbReference type="ARBA" id="ARBA00023136"/>
    </source>
</evidence>
<keyword evidence="3 6" id="KW-1133">Transmembrane helix</keyword>
<dbReference type="InterPro" id="IPR036259">
    <property type="entry name" value="MFS_trans_sf"/>
</dbReference>
<accession>A0A4U0XZN4</accession>
<feature type="region of interest" description="Disordered" evidence="5">
    <location>
        <begin position="44"/>
        <end position="73"/>
    </location>
</feature>
<dbReference type="STRING" id="331657.A0A4U0XZN4"/>
<dbReference type="Proteomes" id="UP000308768">
    <property type="component" value="Unassembled WGS sequence"/>
</dbReference>
<feature type="transmembrane region" description="Helical" evidence="6">
    <location>
        <begin position="12"/>
        <end position="33"/>
    </location>
</feature>
<evidence type="ECO:0000256" key="2">
    <source>
        <dbReference type="ARBA" id="ARBA00022692"/>
    </source>
</evidence>
<evidence type="ECO:0000313" key="8">
    <source>
        <dbReference type="Proteomes" id="UP000308768"/>
    </source>
</evidence>
<comment type="caution">
    <text evidence="7">The sequence shown here is derived from an EMBL/GenBank/DDBJ whole genome shotgun (WGS) entry which is preliminary data.</text>
</comment>
<proteinExistence type="predicted"/>
<feature type="transmembrane region" description="Helical" evidence="6">
    <location>
        <begin position="140"/>
        <end position="159"/>
    </location>
</feature>
<dbReference type="Gene3D" id="1.20.1250.20">
    <property type="entry name" value="MFS general substrate transporter like domains"/>
    <property type="match status" value="1"/>
</dbReference>
<feature type="compositionally biased region" description="Basic and acidic residues" evidence="5">
    <location>
        <begin position="51"/>
        <end position="64"/>
    </location>
</feature>
<feature type="transmembrane region" description="Helical" evidence="6">
    <location>
        <begin position="171"/>
        <end position="191"/>
    </location>
</feature>
<dbReference type="EMBL" id="NAJN01000051">
    <property type="protein sequence ID" value="TKA80665.1"/>
    <property type="molecule type" value="Genomic_DNA"/>
</dbReference>
<name>A0A4U0XZN4_9PEZI</name>
<feature type="transmembrane region" description="Helical" evidence="6">
    <location>
        <begin position="281"/>
        <end position="299"/>
    </location>
</feature>
<feature type="transmembrane region" description="Helical" evidence="6">
    <location>
        <begin position="232"/>
        <end position="252"/>
    </location>
</feature>
<gene>
    <name evidence="7" type="ORF">B0A49_00806</name>
</gene>
<keyword evidence="2 6" id="KW-0812">Transmembrane</keyword>